<keyword evidence="5" id="KW-1185">Reference proteome</keyword>
<feature type="domain" description="Phage tail tape measure protein" evidence="3">
    <location>
        <begin position="102"/>
        <end position="304"/>
    </location>
</feature>
<feature type="transmembrane region" description="Helical" evidence="2">
    <location>
        <begin position="467"/>
        <end position="486"/>
    </location>
</feature>
<gene>
    <name evidence="4" type="ORF">ACFSRZ_01760</name>
</gene>
<feature type="transmembrane region" description="Helical" evidence="2">
    <location>
        <begin position="572"/>
        <end position="591"/>
    </location>
</feature>
<accession>A0ABW5LRT2</accession>
<evidence type="ECO:0000256" key="2">
    <source>
        <dbReference type="SAM" id="Phobius"/>
    </source>
</evidence>
<keyword evidence="2" id="KW-0472">Membrane</keyword>
<evidence type="ECO:0000313" key="4">
    <source>
        <dbReference type="EMBL" id="MFD2566077.1"/>
    </source>
</evidence>
<evidence type="ECO:0000313" key="5">
    <source>
        <dbReference type="Proteomes" id="UP001597508"/>
    </source>
</evidence>
<sequence>MSANATTRWILEMINKASAPLKDIQKDVRAAREGVDQLQESSKKASAIDYYAVSQSVQELNNQLTSIAQPGIDFQDNLADVEAITGVTGEALDQLGEKARASAKIYGGSASDSLNTYKTILSRLGPDIASSQEALDGMEKNVRILSKTMDGDAAGAVDALTTSLLQYRVDLSDPIKAQQTMNEMMNVMAAGAKEGAAEVPDISAAIKVAGVEASKSNVSFVETNAAIQELAKGGKVGAEAGTALRNVLGKMSGEDIIPEKAVAKLKSYGVNMDIVSDTTLPFTARLRELGKAQADSTVLAQVFGVENAAAANILLRSVDAQDELQQKITGTNTAYEQAEVKMATYSERMSRWKAQLNDIGISFFNATQNVLPFITAAGTGAQTFANWKAVTEGFSSVFNLKWIRGLIKGRAATQALAATNGVGAASSVVMAASASAVGTASAAATGPTFGLTAAIKSVSLAIKSIPVIGWILAIIGALIALFQYMWKNFGWFRGHIYGTWNVVKLVFSKIWEFIRPIVMGIWNLIKTYFSFLYKFWKTVFVGAWNIIKKVFTGIWKVITTVIGSVWKYLKKAFGVIAGLFKKVFGGIYNFFAGVFDRIYKKVFGIIDAIVGAIKKAWKWLKGFFGEATEAYKEGMEKGQQEVADRKNKKKKEETGDLNNLIKDDGSGLGLNLANLSGGSKGNGFSGSGKKLEISGGSGKGNKTITQNLEVKNYFNVSSNTNLQDIADQVVGLINDRLRDGLIAAG</sequence>
<feature type="transmembrane region" description="Helical" evidence="2">
    <location>
        <begin position="428"/>
        <end position="455"/>
    </location>
</feature>
<evidence type="ECO:0000256" key="1">
    <source>
        <dbReference type="ARBA" id="ARBA00022612"/>
    </source>
</evidence>
<keyword evidence="2" id="KW-1133">Transmembrane helix</keyword>
<comment type="caution">
    <text evidence="4">The sequence shown here is derived from an EMBL/GenBank/DDBJ whole genome shotgun (WGS) entry which is preliminary data.</text>
</comment>
<organism evidence="4 5">
    <name type="scientific">Pseudotenacibaculum haliotis</name>
    <dbReference type="NCBI Taxonomy" id="1862138"/>
    <lineage>
        <taxon>Bacteria</taxon>
        <taxon>Pseudomonadati</taxon>
        <taxon>Bacteroidota</taxon>
        <taxon>Flavobacteriia</taxon>
        <taxon>Flavobacteriales</taxon>
        <taxon>Flavobacteriaceae</taxon>
        <taxon>Pseudotenacibaculum</taxon>
    </lineage>
</organism>
<keyword evidence="1" id="KW-1188">Viral release from host cell</keyword>
<dbReference type="EMBL" id="JBHULH010000001">
    <property type="protein sequence ID" value="MFD2566077.1"/>
    <property type="molecule type" value="Genomic_DNA"/>
</dbReference>
<reference evidence="5" key="1">
    <citation type="journal article" date="2019" name="Int. J. Syst. Evol. Microbiol.">
        <title>The Global Catalogue of Microorganisms (GCM) 10K type strain sequencing project: providing services to taxonomists for standard genome sequencing and annotation.</title>
        <authorList>
            <consortium name="The Broad Institute Genomics Platform"/>
            <consortium name="The Broad Institute Genome Sequencing Center for Infectious Disease"/>
            <person name="Wu L."/>
            <person name="Ma J."/>
        </authorList>
    </citation>
    <scope>NUCLEOTIDE SEQUENCE [LARGE SCALE GENOMIC DNA]</scope>
    <source>
        <strain evidence="5">KCTC 52127</strain>
    </source>
</reference>
<feature type="transmembrane region" description="Helical" evidence="2">
    <location>
        <begin position="506"/>
        <end position="525"/>
    </location>
</feature>
<feature type="transmembrane region" description="Helical" evidence="2">
    <location>
        <begin position="546"/>
        <end position="566"/>
    </location>
</feature>
<dbReference type="PANTHER" id="PTHR37813:SF1">
    <property type="entry name" value="FELS-2 PROPHAGE PROTEIN"/>
    <property type="match status" value="1"/>
</dbReference>
<dbReference type="Proteomes" id="UP001597508">
    <property type="component" value="Unassembled WGS sequence"/>
</dbReference>
<dbReference type="InterPro" id="IPR010090">
    <property type="entry name" value="Phage_tape_meas"/>
</dbReference>
<name>A0ABW5LRT2_9FLAO</name>
<dbReference type="RefSeq" id="WP_379664799.1">
    <property type="nucleotide sequence ID" value="NZ_JBHULH010000001.1"/>
</dbReference>
<dbReference type="NCBIfam" id="TIGR01760">
    <property type="entry name" value="tape_meas_TP901"/>
    <property type="match status" value="1"/>
</dbReference>
<keyword evidence="2" id="KW-0812">Transmembrane</keyword>
<dbReference type="PANTHER" id="PTHR37813">
    <property type="entry name" value="FELS-2 PROPHAGE PROTEIN"/>
    <property type="match status" value="1"/>
</dbReference>
<dbReference type="Pfam" id="PF10145">
    <property type="entry name" value="PhageMin_Tail"/>
    <property type="match status" value="1"/>
</dbReference>
<protein>
    <submittedName>
        <fullName evidence="4">Phage tail tape measure protein</fullName>
    </submittedName>
</protein>
<evidence type="ECO:0000259" key="3">
    <source>
        <dbReference type="Pfam" id="PF10145"/>
    </source>
</evidence>
<proteinExistence type="predicted"/>